<protein>
    <submittedName>
        <fullName evidence="1">Uncharacterized protein</fullName>
    </submittedName>
</protein>
<proteinExistence type="predicted"/>
<keyword evidence="2" id="KW-1185">Reference proteome</keyword>
<name>A0A4D6LVL5_VIGUN</name>
<dbReference type="Proteomes" id="UP000501690">
    <property type="component" value="Linkage Group LG5"/>
</dbReference>
<dbReference type="EMBL" id="CP039349">
    <property type="protein sequence ID" value="QCD92707.1"/>
    <property type="molecule type" value="Genomic_DNA"/>
</dbReference>
<dbReference type="AlphaFoldDB" id="A0A4D6LVL5"/>
<evidence type="ECO:0000313" key="2">
    <source>
        <dbReference type="Proteomes" id="UP000501690"/>
    </source>
</evidence>
<evidence type="ECO:0000313" key="1">
    <source>
        <dbReference type="EMBL" id="QCD92707.1"/>
    </source>
</evidence>
<reference evidence="1 2" key="1">
    <citation type="submission" date="2019-04" db="EMBL/GenBank/DDBJ databases">
        <title>An improved genome assembly and genetic linkage map for asparagus bean, Vigna unguiculata ssp. sesquipedialis.</title>
        <authorList>
            <person name="Xia Q."/>
            <person name="Zhang R."/>
            <person name="Dong Y."/>
        </authorList>
    </citation>
    <scope>NUCLEOTIDE SEQUENCE [LARGE SCALE GENOMIC DNA]</scope>
    <source>
        <tissue evidence="1">Leaf</tissue>
    </source>
</reference>
<gene>
    <name evidence="1" type="ORF">DEO72_LG5g776</name>
</gene>
<accession>A0A4D6LVL5</accession>
<organism evidence="1 2">
    <name type="scientific">Vigna unguiculata</name>
    <name type="common">Cowpea</name>
    <dbReference type="NCBI Taxonomy" id="3917"/>
    <lineage>
        <taxon>Eukaryota</taxon>
        <taxon>Viridiplantae</taxon>
        <taxon>Streptophyta</taxon>
        <taxon>Embryophyta</taxon>
        <taxon>Tracheophyta</taxon>
        <taxon>Spermatophyta</taxon>
        <taxon>Magnoliopsida</taxon>
        <taxon>eudicotyledons</taxon>
        <taxon>Gunneridae</taxon>
        <taxon>Pentapetalae</taxon>
        <taxon>rosids</taxon>
        <taxon>fabids</taxon>
        <taxon>Fabales</taxon>
        <taxon>Fabaceae</taxon>
        <taxon>Papilionoideae</taxon>
        <taxon>50 kb inversion clade</taxon>
        <taxon>NPAAA clade</taxon>
        <taxon>indigoferoid/millettioid clade</taxon>
        <taxon>Phaseoleae</taxon>
        <taxon>Vigna</taxon>
    </lineage>
</organism>
<sequence length="122" mass="12823">MVVRVVREALVPSQLGVSECTGVGTGVGSVGAAWGGERMAQVDVVEVFEVVGGGGWWRSCHCGGEGGRPDVRPLSLFEGGGAGSCELQCDTAVQCWPEVRRRCGELEFASPVVVIQCWPSRS</sequence>